<dbReference type="InterPro" id="IPR010879">
    <property type="entry name" value="DUF1508"/>
</dbReference>
<gene>
    <name evidence="3" type="ORF">C5N92_04255</name>
</gene>
<dbReference type="PANTHER" id="PTHR40606:SF1">
    <property type="entry name" value="UPF0339 PROTEIN YEGP"/>
    <property type="match status" value="1"/>
</dbReference>
<name>A0A328BZV0_9PAST</name>
<comment type="caution">
    <text evidence="3">The sequence shown here is derived from an EMBL/GenBank/DDBJ whole genome shotgun (WGS) entry which is preliminary data.</text>
</comment>
<proteinExistence type="inferred from homology"/>
<dbReference type="EMBL" id="PTPX01000008">
    <property type="protein sequence ID" value="RAL19131.1"/>
    <property type="molecule type" value="Genomic_DNA"/>
</dbReference>
<feature type="domain" description="DUF1508" evidence="2">
    <location>
        <begin position="11"/>
        <end position="56"/>
    </location>
</feature>
<organism evidence="3 4">
    <name type="scientific">Glaesserella australis</name>
    <dbReference type="NCBI Taxonomy" id="2094024"/>
    <lineage>
        <taxon>Bacteria</taxon>
        <taxon>Pseudomonadati</taxon>
        <taxon>Pseudomonadota</taxon>
        <taxon>Gammaproteobacteria</taxon>
        <taxon>Pasteurellales</taxon>
        <taxon>Pasteurellaceae</taxon>
        <taxon>Glaesserella</taxon>
    </lineage>
</organism>
<dbReference type="InterPro" id="IPR051141">
    <property type="entry name" value="UPF0339_domain"/>
</dbReference>
<dbReference type="AlphaFoldDB" id="A0A328BZV0"/>
<dbReference type="PANTHER" id="PTHR40606">
    <property type="match status" value="1"/>
</dbReference>
<comment type="similarity">
    <text evidence="1">Belongs to the UPF0339 family. Duplicated subfamily.</text>
</comment>
<protein>
    <recommendedName>
        <fullName evidence="2">DUF1508 domain-containing protein</fullName>
    </recommendedName>
</protein>
<dbReference type="Proteomes" id="UP000248689">
    <property type="component" value="Unassembled WGS sequence"/>
</dbReference>
<evidence type="ECO:0000313" key="3">
    <source>
        <dbReference type="EMBL" id="RAL19131.1"/>
    </source>
</evidence>
<dbReference type="RefSeq" id="WP_111749629.1">
    <property type="nucleotide sequence ID" value="NZ_PTPX01000008.1"/>
</dbReference>
<dbReference type="Pfam" id="PF07411">
    <property type="entry name" value="DUF1508"/>
    <property type="match status" value="2"/>
</dbReference>
<evidence type="ECO:0000256" key="1">
    <source>
        <dbReference type="ARBA" id="ARBA00007576"/>
    </source>
</evidence>
<evidence type="ECO:0000313" key="4">
    <source>
        <dbReference type="Proteomes" id="UP000248689"/>
    </source>
</evidence>
<sequence>MALGWYELKLAKDGQFMFNLKAANSQTILTSELYKTRAAAENGIASVQKNGVDETKFELKTTKSDQPYFILKAGNHQEIGRSEYYSSKAAAQNGIKSVINNAATTVIKDKTAEA</sequence>
<keyword evidence="4" id="KW-1185">Reference proteome</keyword>
<dbReference type="Gene3D" id="2.30.29.80">
    <property type="match status" value="1"/>
</dbReference>
<dbReference type="SUPFAM" id="SSF160113">
    <property type="entry name" value="YegP-like"/>
    <property type="match status" value="2"/>
</dbReference>
<dbReference type="OrthoDB" id="9802792at2"/>
<accession>A0A328BZV0</accession>
<feature type="domain" description="DUF1508" evidence="2">
    <location>
        <begin position="63"/>
        <end position="109"/>
    </location>
</feature>
<dbReference type="InterPro" id="IPR036913">
    <property type="entry name" value="YegP-like_sf"/>
</dbReference>
<reference evidence="4" key="1">
    <citation type="submission" date="2018-02" db="EMBL/GenBank/DDBJ databases">
        <title>Glaesserella australis sp. nov., isolated from the lungs of pigs.</title>
        <authorList>
            <person name="Turni C."/>
            <person name="Christensen H."/>
        </authorList>
    </citation>
    <scope>NUCLEOTIDE SEQUENCE [LARGE SCALE GENOMIC DNA]</scope>
    <source>
        <strain evidence="4">HS4635</strain>
    </source>
</reference>
<evidence type="ECO:0000259" key="2">
    <source>
        <dbReference type="Pfam" id="PF07411"/>
    </source>
</evidence>